<name>A0ABP1K3H7_9EUKA</name>
<gene>
    <name evidence="2" type="ORF">HINF_LOCUS44638</name>
</gene>
<reference evidence="2 3" key="1">
    <citation type="submission" date="2024-07" db="EMBL/GenBank/DDBJ databases">
        <authorList>
            <person name="Akdeniz Z."/>
        </authorList>
    </citation>
    <scope>NUCLEOTIDE SEQUENCE [LARGE SCALE GENOMIC DNA]</scope>
</reference>
<evidence type="ECO:0000256" key="1">
    <source>
        <dbReference type="SAM" id="MobiDB-lite"/>
    </source>
</evidence>
<organism evidence="2 3">
    <name type="scientific">Hexamita inflata</name>
    <dbReference type="NCBI Taxonomy" id="28002"/>
    <lineage>
        <taxon>Eukaryota</taxon>
        <taxon>Metamonada</taxon>
        <taxon>Diplomonadida</taxon>
        <taxon>Hexamitidae</taxon>
        <taxon>Hexamitinae</taxon>
        <taxon>Hexamita</taxon>
    </lineage>
</organism>
<dbReference type="EMBL" id="CAXDID020000190">
    <property type="protein sequence ID" value="CAL6051997.1"/>
    <property type="molecule type" value="Genomic_DNA"/>
</dbReference>
<proteinExistence type="predicted"/>
<sequence>MYGWSGHQGDAKGQNGHNTQGLIPTKLILDKRGQNSAQKGPKKARNGKDCCYRFCQSILHSRRISMHLNYHSRETIQHSSTRKTANYVRAISGFIYWSGLVIRQLEEIKLTLQISDIKSVLIPRFLLDLVQFFTYNKSRVYYNTK</sequence>
<evidence type="ECO:0000313" key="3">
    <source>
        <dbReference type="Proteomes" id="UP001642409"/>
    </source>
</evidence>
<protein>
    <submittedName>
        <fullName evidence="2">Hypothetical_protein</fullName>
    </submittedName>
</protein>
<evidence type="ECO:0000313" key="2">
    <source>
        <dbReference type="EMBL" id="CAL6051997.1"/>
    </source>
</evidence>
<accession>A0ABP1K3H7</accession>
<keyword evidence="3" id="KW-1185">Reference proteome</keyword>
<dbReference type="Proteomes" id="UP001642409">
    <property type="component" value="Unassembled WGS sequence"/>
</dbReference>
<feature type="region of interest" description="Disordered" evidence="1">
    <location>
        <begin position="1"/>
        <end position="20"/>
    </location>
</feature>
<comment type="caution">
    <text evidence="2">The sequence shown here is derived from an EMBL/GenBank/DDBJ whole genome shotgun (WGS) entry which is preliminary data.</text>
</comment>